<accession>M1P3V4</accession>
<evidence type="ECO:0000256" key="5">
    <source>
        <dbReference type="ARBA" id="ARBA00023136"/>
    </source>
</evidence>
<keyword evidence="5 7" id="KW-0472">Membrane</keyword>
<dbReference type="OrthoDB" id="3267562at2"/>
<evidence type="ECO:0000313" key="9">
    <source>
        <dbReference type="EMBL" id="AGF71356.1"/>
    </source>
</evidence>
<keyword evidence="4 7" id="KW-1133">Transmembrane helix</keyword>
<dbReference type="KEGG" id="chn:A605_01710"/>
<keyword evidence="10" id="KW-1185">Reference proteome</keyword>
<keyword evidence="3 7" id="KW-0812">Transmembrane</keyword>
<proteinExistence type="predicted"/>
<feature type="region of interest" description="Disordered" evidence="6">
    <location>
        <begin position="30"/>
        <end position="58"/>
    </location>
</feature>
<dbReference type="PANTHER" id="PTHR35007">
    <property type="entry name" value="INTEGRAL MEMBRANE PROTEIN-RELATED"/>
    <property type="match status" value="1"/>
</dbReference>
<dbReference type="AlphaFoldDB" id="M1P3V4"/>
<evidence type="ECO:0000256" key="4">
    <source>
        <dbReference type="ARBA" id="ARBA00022989"/>
    </source>
</evidence>
<reference evidence="9 10" key="1">
    <citation type="journal article" date="2012" name="Stand. Genomic Sci.">
        <title>Genome sequence of the halotolerant bacterium Corynebacterium halotolerans type strain YIM 70093(T) (= DSM 44683(T)).</title>
        <authorList>
            <person name="Ruckert C."/>
            <person name="Albersmeier A."/>
            <person name="Al-Dilaimi A."/>
            <person name="Niehaus K."/>
            <person name="Szczepanowski R."/>
            <person name="Kalinowski J."/>
        </authorList>
    </citation>
    <scope>NUCLEOTIDE SEQUENCE [LARGE SCALE GENOMIC DNA]</scope>
    <source>
        <strain evidence="9">YIM 70093</strain>
    </source>
</reference>
<sequence length="212" mass="21561">MTLTLLLLAATLLIPGPGLLTRLLPDAAGTGAPADPRTGPKNPRDGPPGCRRWRWPGTRASRPHRVDRLAVAADIDLFAACARAGLSTSAAAHAVAAAGTEPTAAERWRSVAALLAIGVPAGRAWAPMVDLPGLSELAGLARMSQRSGAAIADGCDRISAGLRADAADDATARAERAGVFIALPLALCFLPAFFTLGLAPVVIGLGTRLLAG</sequence>
<keyword evidence="2" id="KW-1003">Cell membrane</keyword>
<evidence type="ECO:0000313" key="10">
    <source>
        <dbReference type="Proteomes" id="UP000011723"/>
    </source>
</evidence>
<evidence type="ECO:0000259" key="8">
    <source>
        <dbReference type="Pfam" id="PF00482"/>
    </source>
</evidence>
<evidence type="ECO:0000256" key="7">
    <source>
        <dbReference type="SAM" id="Phobius"/>
    </source>
</evidence>
<dbReference type="RefSeq" id="WP_015399780.1">
    <property type="nucleotide sequence ID" value="NC_020302.1"/>
</dbReference>
<evidence type="ECO:0000256" key="3">
    <source>
        <dbReference type="ARBA" id="ARBA00022692"/>
    </source>
</evidence>
<feature type="compositionally biased region" description="Low complexity" evidence="6">
    <location>
        <begin position="30"/>
        <end position="40"/>
    </location>
</feature>
<protein>
    <recommendedName>
        <fullName evidence="8">Type II secretion system protein GspF domain-containing protein</fullName>
    </recommendedName>
</protein>
<dbReference type="eggNOG" id="COG2064">
    <property type="taxonomic scope" value="Bacteria"/>
</dbReference>
<dbReference type="EMBL" id="CP003697">
    <property type="protein sequence ID" value="AGF71356.1"/>
    <property type="molecule type" value="Genomic_DNA"/>
</dbReference>
<feature type="domain" description="Type II secretion system protein GspF" evidence="8">
    <location>
        <begin position="76"/>
        <end position="198"/>
    </location>
</feature>
<organism evidence="9 10">
    <name type="scientific">Corynebacterium halotolerans YIM 70093 = DSM 44683</name>
    <dbReference type="NCBI Taxonomy" id="1121362"/>
    <lineage>
        <taxon>Bacteria</taxon>
        <taxon>Bacillati</taxon>
        <taxon>Actinomycetota</taxon>
        <taxon>Actinomycetes</taxon>
        <taxon>Mycobacteriales</taxon>
        <taxon>Corynebacteriaceae</taxon>
        <taxon>Corynebacterium</taxon>
    </lineage>
</organism>
<evidence type="ECO:0000256" key="6">
    <source>
        <dbReference type="SAM" id="MobiDB-lite"/>
    </source>
</evidence>
<dbReference type="STRING" id="1121362.A605_01710"/>
<dbReference type="Proteomes" id="UP000011723">
    <property type="component" value="Chromosome"/>
</dbReference>
<comment type="subcellular location">
    <subcellularLocation>
        <location evidence="1">Cell membrane</location>
        <topology evidence="1">Multi-pass membrane protein</topology>
    </subcellularLocation>
</comment>
<name>M1P3V4_9CORY</name>
<evidence type="ECO:0000256" key="2">
    <source>
        <dbReference type="ARBA" id="ARBA00022475"/>
    </source>
</evidence>
<dbReference type="GO" id="GO:0005886">
    <property type="term" value="C:plasma membrane"/>
    <property type="evidence" value="ECO:0007669"/>
    <property type="project" value="UniProtKB-SubCell"/>
</dbReference>
<dbReference type="PANTHER" id="PTHR35007:SF3">
    <property type="entry name" value="POSSIBLE CONSERVED ALANINE RICH MEMBRANE PROTEIN"/>
    <property type="match status" value="1"/>
</dbReference>
<dbReference type="InterPro" id="IPR018076">
    <property type="entry name" value="T2SS_GspF_dom"/>
</dbReference>
<dbReference type="HOGENOM" id="CLU_064089_1_1_11"/>
<feature type="transmembrane region" description="Helical" evidence="7">
    <location>
        <begin position="179"/>
        <end position="205"/>
    </location>
</feature>
<dbReference type="Pfam" id="PF00482">
    <property type="entry name" value="T2SSF"/>
    <property type="match status" value="1"/>
</dbReference>
<gene>
    <name evidence="9" type="ORF">A605_01710</name>
</gene>
<dbReference type="PATRIC" id="fig|1121362.3.peg.337"/>
<evidence type="ECO:0000256" key="1">
    <source>
        <dbReference type="ARBA" id="ARBA00004651"/>
    </source>
</evidence>